<dbReference type="OrthoDB" id="1082769at2"/>
<comment type="caution">
    <text evidence="3">The sequence shown here is derived from an EMBL/GenBank/DDBJ whole genome shotgun (WGS) entry which is preliminary data.</text>
</comment>
<feature type="region of interest" description="Disordered" evidence="1">
    <location>
        <begin position="73"/>
        <end position="167"/>
    </location>
</feature>
<dbReference type="RefSeq" id="WP_130828466.1">
    <property type="nucleotide sequence ID" value="NZ_SDIK01000010.1"/>
</dbReference>
<evidence type="ECO:0000313" key="4">
    <source>
        <dbReference type="Proteomes" id="UP000321612"/>
    </source>
</evidence>
<feature type="transmembrane region" description="Helical" evidence="2">
    <location>
        <begin position="12"/>
        <end position="35"/>
    </location>
</feature>
<gene>
    <name evidence="3" type="ORF">ETF27_01450</name>
</gene>
<dbReference type="AlphaFoldDB" id="A0A5C8GM48"/>
<accession>A0A5C8GM48</accession>
<name>A0A5C8GM48_9BACT</name>
<dbReference type="EMBL" id="SDIK01000010">
    <property type="protein sequence ID" value="TXJ63190.1"/>
    <property type="molecule type" value="Genomic_DNA"/>
</dbReference>
<protein>
    <submittedName>
        <fullName evidence="3">Uncharacterized protein</fullName>
    </submittedName>
</protein>
<keyword evidence="4" id="KW-1185">Reference proteome</keyword>
<evidence type="ECO:0000313" key="3">
    <source>
        <dbReference type="EMBL" id="TXJ63190.1"/>
    </source>
</evidence>
<organism evidence="3 4">
    <name type="scientific">Prevotella brunnea</name>
    <dbReference type="NCBI Taxonomy" id="2508867"/>
    <lineage>
        <taxon>Bacteria</taxon>
        <taxon>Pseudomonadati</taxon>
        <taxon>Bacteroidota</taxon>
        <taxon>Bacteroidia</taxon>
        <taxon>Bacteroidales</taxon>
        <taxon>Prevotellaceae</taxon>
        <taxon>Prevotella</taxon>
    </lineage>
</organism>
<evidence type="ECO:0000256" key="1">
    <source>
        <dbReference type="SAM" id="MobiDB-lite"/>
    </source>
</evidence>
<feature type="compositionally biased region" description="Polar residues" evidence="1">
    <location>
        <begin position="132"/>
        <end position="149"/>
    </location>
</feature>
<proteinExistence type="predicted"/>
<dbReference type="Proteomes" id="UP000321612">
    <property type="component" value="Unassembled WGS sequence"/>
</dbReference>
<keyword evidence="2" id="KW-0812">Transmembrane</keyword>
<feature type="compositionally biased region" description="Basic and acidic residues" evidence="1">
    <location>
        <begin position="156"/>
        <end position="167"/>
    </location>
</feature>
<feature type="compositionally biased region" description="Basic and acidic residues" evidence="1">
    <location>
        <begin position="74"/>
        <end position="114"/>
    </location>
</feature>
<sequence>MAEKRKKHGLTHALSFKVLCGLVVLFVLGVLYNFVVKEEPNISKEDNEVEEQRKAAQDTLDVVGDYLWPGMNMRKTDLQSDADKADEARMRASSETSRKPSGGKDENRSQDIKMPKIKLPPVPVPAADQATEVITTGQAKSAAKQNSPNPGGPTVEKLEAPRVERIE</sequence>
<reference evidence="4" key="1">
    <citation type="submission" date="2019-05" db="EMBL/GenBank/DDBJ databases">
        <title>Prevotella brunnea sp. nov., isolated from a wound of a patient.</title>
        <authorList>
            <person name="Buhl M."/>
        </authorList>
    </citation>
    <scope>NUCLEOTIDE SEQUENCE [LARGE SCALE GENOMIC DNA]</scope>
    <source>
        <strain evidence="4">A2672</strain>
    </source>
</reference>
<keyword evidence="2" id="KW-1133">Transmembrane helix</keyword>
<evidence type="ECO:0000256" key="2">
    <source>
        <dbReference type="SAM" id="Phobius"/>
    </source>
</evidence>
<keyword evidence="2" id="KW-0472">Membrane</keyword>